<dbReference type="GO" id="GO:0006952">
    <property type="term" value="P:defense response"/>
    <property type="evidence" value="ECO:0007669"/>
    <property type="project" value="UniProtKB-KW"/>
</dbReference>
<dbReference type="GO" id="GO:0005524">
    <property type="term" value="F:ATP binding"/>
    <property type="evidence" value="ECO:0007669"/>
    <property type="project" value="UniProtKB-KW"/>
</dbReference>
<name>A0A438HBJ2_VITVI</name>
<evidence type="ECO:0000256" key="1">
    <source>
        <dbReference type="ARBA" id="ARBA00022741"/>
    </source>
</evidence>
<proteinExistence type="predicted"/>
<dbReference type="PANTHER" id="PTHR33463">
    <property type="entry name" value="NB-ARC DOMAIN-CONTAINING PROTEIN-RELATED"/>
    <property type="match status" value="1"/>
</dbReference>
<dbReference type="InterPro" id="IPR050905">
    <property type="entry name" value="Plant_NBS-LRR"/>
</dbReference>
<protein>
    <submittedName>
        <fullName evidence="3">Putative disease resistance protein</fullName>
    </submittedName>
</protein>
<dbReference type="Proteomes" id="UP000288805">
    <property type="component" value="Unassembled WGS sequence"/>
</dbReference>
<gene>
    <name evidence="3" type="primary">VvCHDp000209_6</name>
    <name evidence="3" type="ORF">CK203_051625</name>
</gene>
<dbReference type="InterPro" id="IPR042197">
    <property type="entry name" value="Apaf_helical"/>
</dbReference>
<dbReference type="EMBL" id="QGNW01000248">
    <property type="protein sequence ID" value="RVW81833.1"/>
    <property type="molecule type" value="Genomic_DNA"/>
</dbReference>
<dbReference type="AlphaFoldDB" id="A0A438HBJ2"/>
<dbReference type="PANTHER" id="PTHR33463:SF198">
    <property type="entry name" value="RPP4C3"/>
    <property type="match status" value="1"/>
</dbReference>
<dbReference type="GO" id="GO:0043531">
    <property type="term" value="F:ADP binding"/>
    <property type="evidence" value="ECO:0007669"/>
    <property type="project" value="InterPro"/>
</dbReference>
<keyword evidence="1" id="KW-0547">Nucleotide-binding</keyword>
<organism evidence="3 4">
    <name type="scientific">Vitis vinifera</name>
    <name type="common">Grape</name>
    <dbReference type="NCBI Taxonomy" id="29760"/>
    <lineage>
        <taxon>Eukaryota</taxon>
        <taxon>Viridiplantae</taxon>
        <taxon>Streptophyta</taxon>
        <taxon>Embryophyta</taxon>
        <taxon>Tracheophyta</taxon>
        <taxon>Spermatophyta</taxon>
        <taxon>Magnoliopsida</taxon>
        <taxon>eudicotyledons</taxon>
        <taxon>Gunneridae</taxon>
        <taxon>Pentapetalae</taxon>
        <taxon>rosids</taxon>
        <taxon>Vitales</taxon>
        <taxon>Vitaceae</taxon>
        <taxon>Viteae</taxon>
        <taxon>Vitis</taxon>
    </lineage>
</organism>
<evidence type="ECO:0000256" key="2">
    <source>
        <dbReference type="ARBA" id="ARBA00022821"/>
    </source>
</evidence>
<evidence type="ECO:0000313" key="3">
    <source>
        <dbReference type="EMBL" id="RVW81833.1"/>
    </source>
</evidence>
<dbReference type="SUPFAM" id="SSF52540">
    <property type="entry name" value="P-loop containing nucleoside triphosphate hydrolases"/>
    <property type="match status" value="1"/>
</dbReference>
<reference evidence="3 4" key="1">
    <citation type="journal article" date="2018" name="PLoS Genet.">
        <title>Population sequencing reveals clonal diversity and ancestral inbreeding in the grapevine cultivar Chardonnay.</title>
        <authorList>
            <person name="Roach M.J."/>
            <person name="Johnson D.L."/>
            <person name="Bohlmann J."/>
            <person name="van Vuuren H.J."/>
            <person name="Jones S.J."/>
            <person name="Pretorius I.S."/>
            <person name="Schmidt S.A."/>
            <person name="Borneman A.R."/>
        </authorList>
    </citation>
    <scope>NUCLEOTIDE SEQUENCE [LARGE SCALE GENOMIC DNA]</scope>
    <source>
        <strain evidence="4">cv. Chardonnay</strain>
        <tissue evidence="3">Leaf</tissue>
    </source>
</reference>
<evidence type="ECO:0000313" key="4">
    <source>
        <dbReference type="Proteomes" id="UP000288805"/>
    </source>
</evidence>
<sequence>MGAQECFPIQHLSQEEAWRLFKKTTGDSVENNLELQPTAREVVKECEGLLPVAIVTIAKALKDESLAVWKNAFEELRSSAPTNIREEEKVFSCLEWSYNHLKGNEVKSLFLLCGSLSYGDISMDHLLRYAMGLDLFDHIKSLEQARNKLVTLVEILKASSLLLDGVLLCGSLSHGDISMDHLLSYAMGLDLFDHIKSLEQARNKLVTLVEILKASSLLLDDEDHRHKFEGGASRLLFMDVDNKFVRLHDVVRDVAKYIASKDPH</sequence>
<dbReference type="InterPro" id="IPR027417">
    <property type="entry name" value="P-loop_NTPase"/>
</dbReference>
<accession>A0A438HBJ2</accession>
<dbReference type="Gene3D" id="1.10.8.430">
    <property type="entry name" value="Helical domain of apoptotic protease-activating factors"/>
    <property type="match status" value="1"/>
</dbReference>
<comment type="caution">
    <text evidence="3">The sequence shown here is derived from an EMBL/GenBank/DDBJ whole genome shotgun (WGS) entry which is preliminary data.</text>
</comment>
<keyword evidence="2" id="KW-0611">Plant defense</keyword>